<evidence type="ECO:0000313" key="4">
    <source>
        <dbReference type="Proteomes" id="UP001388673"/>
    </source>
</evidence>
<feature type="compositionally biased region" description="Low complexity" evidence="1">
    <location>
        <begin position="606"/>
        <end position="618"/>
    </location>
</feature>
<reference evidence="3 4" key="1">
    <citation type="journal article" date="2024" name="bioRxiv">
        <title>Comparative genomics of Cryptococcus and Kwoniella reveals pathogenesis evolution and contrasting karyotype dynamics via intercentromeric recombination or chromosome fusion.</title>
        <authorList>
            <person name="Coelho M.A."/>
            <person name="David-Palma M."/>
            <person name="Shea T."/>
            <person name="Bowers K."/>
            <person name="McGinley-Smith S."/>
            <person name="Mohammad A.W."/>
            <person name="Gnirke A."/>
            <person name="Yurkov A.M."/>
            <person name="Nowrousian M."/>
            <person name="Sun S."/>
            <person name="Cuomo C.A."/>
            <person name="Heitman J."/>
        </authorList>
    </citation>
    <scope>NUCLEOTIDE SEQUENCE [LARGE SCALE GENOMIC DNA]</scope>
    <source>
        <strain evidence="3 4">CBS 13917</strain>
    </source>
</reference>
<evidence type="ECO:0000313" key="3">
    <source>
        <dbReference type="EMBL" id="KAK8854914.1"/>
    </source>
</evidence>
<organism evidence="3 4">
    <name type="scientific">Kwoniella newhampshirensis</name>
    <dbReference type="NCBI Taxonomy" id="1651941"/>
    <lineage>
        <taxon>Eukaryota</taxon>
        <taxon>Fungi</taxon>
        <taxon>Dikarya</taxon>
        <taxon>Basidiomycota</taxon>
        <taxon>Agaricomycotina</taxon>
        <taxon>Tremellomycetes</taxon>
        <taxon>Tremellales</taxon>
        <taxon>Cryptococcaceae</taxon>
        <taxon>Kwoniella</taxon>
    </lineage>
</organism>
<dbReference type="GO" id="GO:0006406">
    <property type="term" value="P:mRNA export from nucleus"/>
    <property type="evidence" value="ECO:0007669"/>
    <property type="project" value="TreeGrafter"/>
</dbReference>
<evidence type="ECO:0000256" key="1">
    <source>
        <dbReference type="SAM" id="MobiDB-lite"/>
    </source>
</evidence>
<feature type="domain" description="SAC3/GANP/THP3 conserved" evidence="2">
    <location>
        <begin position="81"/>
        <end position="378"/>
    </location>
</feature>
<dbReference type="PANTHER" id="PTHR12436:SF3">
    <property type="entry name" value="GERMINAL-CENTER ASSOCIATED NUCLEAR PROTEIN"/>
    <property type="match status" value="1"/>
</dbReference>
<dbReference type="Gene3D" id="1.25.40.990">
    <property type="match status" value="1"/>
</dbReference>
<dbReference type="GeneID" id="92180911"/>
<dbReference type="KEGG" id="kne:92180911"/>
<feature type="region of interest" description="Disordered" evidence="1">
    <location>
        <begin position="521"/>
        <end position="542"/>
    </location>
</feature>
<dbReference type="Pfam" id="PF03399">
    <property type="entry name" value="SAC3_GANP"/>
    <property type="match status" value="1"/>
</dbReference>
<feature type="region of interest" description="Disordered" evidence="1">
    <location>
        <begin position="1"/>
        <end position="29"/>
    </location>
</feature>
<protein>
    <recommendedName>
        <fullName evidence="2">SAC3/GANP/THP3 conserved domain-containing protein</fullName>
    </recommendedName>
</protein>
<dbReference type="RefSeq" id="XP_066803152.1">
    <property type="nucleotide sequence ID" value="XM_066946760.1"/>
</dbReference>
<keyword evidence="4" id="KW-1185">Reference proteome</keyword>
<dbReference type="InterPro" id="IPR005062">
    <property type="entry name" value="SAC3/GANP/THP3_conserved"/>
</dbReference>
<feature type="compositionally biased region" description="Low complexity" evidence="1">
    <location>
        <begin position="644"/>
        <end position="655"/>
    </location>
</feature>
<feature type="compositionally biased region" description="Polar residues" evidence="1">
    <location>
        <begin position="678"/>
        <end position="700"/>
    </location>
</feature>
<comment type="caution">
    <text evidence="3">The sequence shown here is derived from an EMBL/GenBank/DDBJ whole genome shotgun (WGS) entry which is preliminary data.</text>
</comment>
<feature type="region of interest" description="Disordered" evidence="1">
    <location>
        <begin position="1304"/>
        <end position="1362"/>
    </location>
</feature>
<feature type="compositionally biased region" description="Basic and acidic residues" evidence="1">
    <location>
        <begin position="1304"/>
        <end position="1315"/>
    </location>
</feature>
<proteinExistence type="predicted"/>
<gene>
    <name evidence="3" type="ORF">IAR55_003653</name>
</gene>
<accession>A0AAW0YN76</accession>
<dbReference type="EMBL" id="JBCAWK010000006">
    <property type="protein sequence ID" value="KAK8854914.1"/>
    <property type="molecule type" value="Genomic_DNA"/>
</dbReference>
<evidence type="ECO:0000259" key="2">
    <source>
        <dbReference type="Pfam" id="PF03399"/>
    </source>
</evidence>
<dbReference type="GO" id="GO:0070390">
    <property type="term" value="C:transcription export complex 2"/>
    <property type="evidence" value="ECO:0007669"/>
    <property type="project" value="TreeGrafter"/>
</dbReference>
<name>A0AAW0YN76_9TREE</name>
<dbReference type="InterPro" id="IPR045107">
    <property type="entry name" value="SAC3/GANP/THP3"/>
</dbReference>
<feature type="region of interest" description="Disordered" evidence="1">
    <location>
        <begin position="591"/>
        <end position="707"/>
    </location>
</feature>
<dbReference type="GO" id="GO:0005737">
    <property type="term" value="C:cytoplasm"/>
    <property type="evidence" value="ECO:0007669"/>
    <property type="project" value="TreeGrafter"/>
</dbReference>
<sequence length="1392" mass="154320">MPVTDNALASGNPDSEDESQKASRLAARAARFSSKLPGNRYKELEEMRIKERRAFEQQGLIKVGKTELGDAVDMRGTCERMCSEYEKEFREYTREVHPFEAGPNKRMDAEKAVAAYSRSDAGAGHGDSAILPSDLRTPQTLVRTLDYLFSVIMPTLPPSSSTQTPTPRKALGYSAGFIRDRTRAIRKEFAMQSSWGHEEAIASFERIARWHILCLRELQEETGTNTDMHIDSAELGRCFTSLRQHYNDRREELGIETPCPNEAEFRAYMLIYDLTQKSVSIPTAELPSAIIDHPLVQLAWELRRAAQRNFDSQKEGSKFNAEFGANLISRFVRLLKGQRVPYLMSCLVEIRLREVRRSALRALVRTYPRLRTESIRVNEQGEVVERKMLLVQTLNTILGCEEQEQEESAWDDINQVSKNPDMETVAIVQRFGLEVYEDASGPVGVLLNLGSPFNDNRDAPYTRRWKIITDKKGTASYADIVNGKVGVNIDGTPAPAPAAVKVSSSSFPTLVTPRPVLNQAPSFSFQPSSPAPKLPIPATLAPTVKPPPPISAAPAFSFTKPPTAVPPSTLTPQSAAASSVKPSFFPSLDSVVKSKPPRTADTQAATPSTTVPTSSFTFGAPQIGLDSSAADPEKKRSARDSTQPSAKRPPSAKPAVFPSVKTPPPPTAGPSIIAPKPLSSTVPIVPSQQIVTKPSSPSTPRQRKKSALALLTSSIRSSSGVSRKPLSDSQVDRHRRITAIPAVCDQLIAEVIRQMVEDYASEDIVRFVKQQAAATQYRKQKRLRAQAINAWSRETFQLMLAEQTRLVAQFAVMADIKRRFLVRKAITFWRSWAKSKRQNREEAAKKRAAMYTNLTGMGLSRSMSISRSETSTPVSDIDAMLEATRLDSLQIDIEISNTERSKDDFFAPSTFFNALTRHTSPFLTPAQSGASSSSPSAPIWQTIISVPPTDFGSSPDPEVQEWLISKFSPPNHDGRDGEKYSVGGVLYDTKELQSGKALPKWSHMGLMVFEVPMRTDDERKVAENIADAQDRVGMLMKSLTNESNRYIPALMVLSWEEETLEELAERLQIVREISAFEHKAIVSLQLSNDLDERFAKALDEVMPELAVKEQVVISLEDVVRRLYPVWQRFTDIAELTLGHSSDDLDATVSIFESGVELVNKIPALVTSTLGPIGLENVTAYEPIVLPSFSRVDKPSSAVDITDCIEEYLEDGALTGIDDLDLLVAPLHQAAVSGQALPITPILQALSFLVLGDIRHQHLYLKIWYPSIKGVEEFTKGYFTSLTSAYDKVVEGKVREILSMVSAEGEEKTTDEHMTMEEDTCIGKKRSRREVEEASVSSSSASPGKVSTTRRKKREESKAAKNKRLLRALDRVEKTLEKIDLDHYHPFQSGQVV</sequence>
<dbReference type="Proteomes" id="UP001388673">
    <property type="component" value="Unassembled WGS sequence"/>
</dbReference>
<dbReference type="PANTHER" id="PTHR12436">
    <property type="entry name" value="80 KDA MCM3-ASSOCIATED PROTEIN"/>
    <property type="match status" value="1"/>
</dbReference>